<reference evidence="2" key="1">
    <citation type="submission" date="2022-03" db="EMBL/GenBank/DDBJ databases">
        <title>Draft genome sequence of Aduncisulcus paluster, a free-living microaerophilic Fornicata.</title>
        <authorList>
            <person name="Yuyama I."/>
            <person name="Kume K."/>
            <person name="Tamura T."/>
            <person name="Inagaki Y."/>
            <person name="Hashimoto T."/>
        </authorList>
    </citation>
    <scope>NUCLEOTIDE SEQUENCE</scope>
    <source>
        <strain evidence="2">NY0171</strain>
    </source>
</reference>
<evidence type="ECO:0000256" key="1">
    <source>
        <dbReference type="SAM" id="Coils"/>
    </source>
</evidence>
<name>A0ABQ5K4F1_9EUKA</name>
<keyword evidence="3" id="KW-1185">Reference proteome</keyword>
<evidence type="ECO:0000313" key="2">
    <source>
        <dbReference type="EMBL" id="GKT27448.1"/>
    </source>
</evidence>
<proteinExistence type="predicted"/>
<evidence type="ECO:0000313" key="3">
    <source>
        <dbReference type="Proteomes" id="UP001057375"/>
    </source>
</evidence>
<comment type="caution">
    <text evidence="2">The sequence shown here is derived from an EMBL/GenBank/DDBJ whole genome shotgun (WGS) entry which is preliminary data.</text>
</comment>
<keyword evidence="1" id="KW-0175">Coiled coil</keyword>
<accession>A0ABQ5K4F1</accession>
<feature type="coiled-coil region" evidence="1">
    <location>
        <begin position="2"/>
        <end position="47"/>
    </location>
</feature>
<dbReference type="Proteomes" id="UP001057375">
    <property type="component" value="Unassembled WGS sequence"/>
</dbReference>
<protein>
    <submittedName>
        <fullName evidence="2">Uncharacterized protein</fullName>
    </submittedName>
</protein>
<organism evidence="2 3">
    <name type="scientific">Aduncisulcus paluster</name>
    <dbReference type="NCBI Taxonomy" id="2918883"/>
    <lineage>
        <taxon>Eukaryota</taxon>
        <taxon>Metamonada</taxon>
        <taxon>Carpediemonas-like organisms</taxon>
        <taxon>Aduncisulcus</taxon>
    </lineage>
</organism>
<gene>
    <name evidence="2" type="ORF">ADUPG1_013841</name>
</gene>
<dbReference type="EMBL" id="BQXS01012745">
    <property type="protein sequence ID" value="GKT27448.1"/>
    <property type="molecule type" value="Genomic_DNA"/>
</dbReference>
<sequence length="782" mass="88369">MSSKLKERIEIVEKEKKELYRRLLSSLDVYKSNIVYAKEKVSRLQERAESVHKTVHLVAEKVSTMSSKMRRKEFATVEKSVLNNLHSIIVAFCENKKLRDSTDAFFEEIEKNFIDILDYPQNYPADILFFNSISKNIHPNPILENTVEVLREAKHHTPNSLFERDVYIEFLQLKCIEHIYSQVKRVLLLKLEELWKNQNHSSFYKTLIPITNLLEQMDERETIVNLFLSAAPISKISIQFGEFNLELIVRAFEQTLENVAASFLHPEQHIPRIIEYALGNDGPIAMYLAPQLSFQGRRMSSSILPAGAKRPPHVQSPSLGGKVNEMAKTYDILRPVLISQSLRCDEINIPTMSTISLSQASRSHLYPSLRRKTTFLPLVSSFSEERLCELLFDLFIGRVEDAMPHSSLPTPSSTDGGFECIEMCVRSLCEECLSILERLKSSFFYEKSSSFLCIHPLPYFKLVYELGLHMLVKTTQHVQQVVGRIVKDVWMSIEESLKLPSPMIAGESMDGHGAGQSSVDGRIADVADTKPYLVNISSTLLTSIKTINQLATSLGPFLSILTNNDSVRPEFLQEYFTKTAVSNIRVCMDSCVTTWVDIVVASCTQIMNAQSPHVYTTGTSDIVNGVTSHMFKMCKMIHCAAQTACESGGDTRAILLRNLGERVVRMFMDILKQREFGEHIVDILHPDIHAFSKIIKMIGGEFVGVRAGKEGKVLGVFDPFPVEVPPCLTAQTKTVLERIEFIPNLLLVGCENSMSMGSTLPKWKKEEPEEIDLLLSHNITGH</sequence>